<dbReference type="PANTHER" id="PTHR46250">
    <property type="entry name" value="MYB/SANT-LIKE DNA-BINDING DOMAIN PROTEIN-RELATED"/>
    <property type="match status" value="1"/>
</dbReference>
<dbReference type="PANTHER" id="PTHR46250:SF15">
    <property type="entry name" value="OS01G0523800 PROTEIN"/>
    <property type="match status" value="1"/>
</dbReference>
<evidence type="ECO:0000313" key="2">
    <source>
        <dbReference type="Proteomes" id="UP000826271"/>
    </source>
</evidence>
<sequence length="230" mass="26384">MIGHGWKTDNGFRVGYLNHLADEKMKVFPGTDIRSSPHINSKMYVWKKHFGMVYALLGSYGIGWNETTKMFERSDKHWEKAIKDDPSCKMLRHKPWPQYNHWLEIFGKDRANGGGAEDCDDVANAVNQEQTQTEHQASPDFEGVNGYTHTSVEHEATSIGVQSMCSQRTSSGCSKKTNKGKRKLMEVVEPLVKASDKFTDKADVRLGELTHLMAHEHKLRKRQFTRRFRV</sequence>
<reference evidence="1" key="1">
    <citation type="submission" date="2019-10" db="EMBL/GenBank/DDBJ databases">
        <authorList>
            <person name="Zhang R."/>
            <person name="Pan Y."/>
            <person name="Wang J."/>
            <person name="Ma R."/>
            <person name="Yu S."/>
        </authorList>
    </citation>
    <scope>NUCLEOTIDE SEQUENCE</scope>
    <source>
        <strain evidence="1">LA-IB0</strain>
        <tissue evidence="1">Leaf</tissue>
    </source>
</reference>
<keyword evidence="2" id="KW-1185">Reference proteome</keyword>
<dbReference type="EMBL" id="WHWC01000001">
    <property type="protein sequence ID" value="KAG8389912.1"/>
    <property type="molecule type" value="Genomic_DNA"/>
</dbReference>
<evidence type="ECO:0000313" key="1">
    <source>
        <dbReference type="EMBL" id="KAG8389912.1"/>
    </source>
</evidence>
<dbReference type="AlphaFoldDB" id="A0AAV6YCM3"/>
<name>A0AAV6YCM3_9LAMI</name>
<comment type="caution">
    <text evidence="1">The sequence shown here is derived from an EMBL/GenBank/DDBJ whole genome shotgun (WGS) entry which is preliminary data.</text>
</comment>
<accession>A0AAV6YCM3</accession>
<proteinExistence type="predicted"/>
<gene>
    <name evidence="1" type="ORF">BUALT_Bualt01G0028300</name>
</gene>
<protein>
    <recommendedName>
        <fullName evidence="3">Myb/SANT-like domain-containing protein</fullName>
    </recommendedName>
</protein>
<evidence type="ECO:0008006" key="3">
    <source>
        <dbReference type="Google" id="ProtNLM"/>
    </source>
</evidence>
<dbReference type="Proteomes" id="UP000826271">
    <property type="component" value="Unassembled WGS sequence"/>
</dbReference>
<organism evidence="1 2">
    <name type="scientific">Buddleja alternifolia</name>
    <dbReference type="NCBI Taxonomy" id="168488"/>
    <lineage>
        <taxon>Eukaryota</taxon>
        <taxon>Viridiplantae</taxon>
        <taxon>Streptophyta</taxon>
        <taxon>Embryophyta</taxon>
        <taxon>Tracheophyta</taxon>
        <taxon>Spermatophyta</taxon>
        <taxon>Magnoliopsida</taxon>
        <taxon>eudicotyledons</taxon>
        <taxon>Gunneridae</taxon>
        <taxon>Pentapetalae</taxon>
        <taxon>asterids</taxon>
        <taxon>lamiids</taxon>
        <taxon>Lamiales</taxon>
        <taxon>Scrophulariaceae</taxon>
        <taxon>Buddlejeae</taxon>
        <taxon>Buddleja</taxon>
    </lineage>
</organism>